<evidence type="ECO:0000256" key="1">
    <source>
        <dbReference type="SAM" id="Phobius"/>
    </source>
</evidence>
<dbReference type="KEGG" id="gtt:GUITHDRAFT_106250"/>
<dbReference type="RefSeq" id="XP_005835155.1">
    <property type="nucleotide sequence ID" value="XM_005835098.1"/>
</dbReference>
<feature type="transmembrane region" description="Helical" evidence="1">
    <location>
        <begin position="227"/>
        <end position="246"/>
    </location>
</feature>
<feature type="transmembrane region" description="Helical" evidence="1">
    <location>
        <begin position="258"/>
        <end position="276"/>
    </location>
</feature>
<dbReference type="Proteomes" id="UP000011087">
    <property type="component" value="Unassembled WGS sequence"/>
</dbReference>
<reference evidence="2 4" key="1">
    <citation type="journal article" date="2012" name="Nature">
        <title>Algal genomes reveal evolutionary mosaicism and the fate of nucleomorphs.</title>
        <authorList>
            <consortium name="DOE Joint Genome Institute"/>
            <person name="Curtis B.A."/>
            <person name="Tanifuji G."/>
            <person name="Burki F."/>
            <person name="Gruber A."/>
            <person name="Irimia M."/>
            <person name="Maruyama S."/>
            <person name="Arias M.C."/>
            <person name="Ball S.G."/>
            <person name="Gile G.H."/>
            <person name="Hirakawa Y."/>
            <person name="Hopkins J.F."/>
            <person name="Kuo A."/>
            <person name="Rensing S.A."/>
            <person name="Schmutz J."/>
            <person name="Symeonidi A."/>
            <person name="Elias M."/>
            <person name="Eveleigh R.J."/>
            <person name="Herman E.K."/>
            <person name="Klute M.J."/>
            <person name="Nakayama T."/>
            <person name="Obornik M."/>
            <person name="Reyes-Prieto A."/>
            <person name="Armbrust E.V."/>
            <person name="Aves S.J."/>
            <person name="Beiko R.G."/>
            <person name="Coutinho P."/>
            <person name="Dacks J.B."/>
            <person name="Durnford D.G."/>
            <person name="Fast N.M."/>
            <person name="Green B.R."/>
            <person name="Grisdale C.J."/>
            <person name="Hempel F."/>
            <person name="Henrissat B."/>
            <person name="Hoppner M.P."/>
            <person name="Ishida K."/>
            <person name="Kim E."/>
            <person name="Koreny L."/>
            <person name="Kroth P.G."/>
            <person name="Liu Y."/>
            <person name="Malik S.B."/>
            <person name="Maier U.G."/>
            <person name="McRose D."/>
            <person name="Mock T."/>
            <person name="Neilson J.A."/>
            <person name="Onodera N.T."/>
            <person name="Poole A.M."/>
            <person name="Pritham E.J."/>
            <person name="Richards T.A."/>
            <person name="Rocap G."/>
            <person name="Roy S.W."/>
            <person name="Sarai C."/>
            <person name="Schaack S."/>
            <person name="Shirato S."/>
            <person name="Slamovits C.H."/>
            <person name="Spencer D.F."/>
            <person name="Suzuki S."/>
            <person name="Worden A.Z."/>
            <person name="Zauner S."/>
            <person name="Barry K."/>
            <person name="Bell C."/>
            <person name="Bharti A.K."/>
            <person name="Crow J.A."/>
            <person name="Grimwood J."/>
            <person name="Kramer R."/>
            <person name="Lindquist E."/>
            <person name="Lucas S."/>
            <person name="Salamov A."/>
            <person name="McFadden G.I."/>
            <person name="Lane C.E."/>
            <person name="Keeling P.J."/>
            <person name="Gray M.W."/>
            <person name="Grigoriev I.V."/>
            <person name="Archibald J.M."/>
        </authorList>
    </citation>
    <scope>NUCLEOTIDE SEQUENCE</scope>
    <source>
        <strain evidence="2 4">CCMP2712</strain>
    </source>
</reference>
<feature type="transmembrane region" description="Helical" evidence="1">
    <location>
        <begin position="288"/>
        <end position="307"/>
    </location>
</feature>
<keyword evidence="1" id="KW-0812">Transmembrane</keyword>
<dbReference type="PaxDb" id="55529-EKX48175"/>
<dbReference type="OrthoDB" id="207328at2759"/>
<keyword evidence="4" id="KW-1185">Reference proteome</keyword>
<keyword evidence="1" id="KW-0472">Membrane</keyword>
<keyword evidence="1" id="KW-1133">Transmembrane helix</keyword>
<evidence type="ECO:0000313" key="2">
    <source>
        <dbReference type="EMBL" id="EKX48175.1"/>
    </source>
</evidence>
<reference evidence="3" key="3">
    <citation type="submission" date="2016-03" db="UniProtKB">
        <authorList>
            <consortium name="EnsemblProtists"/>
        </authorList>
    </citation>
    <scope>IDENTIFICATION</scope>
</reference>
<dbReference type="HOGENOM" id="CLU_427295_0_0_1"/>
<dbReference type="EnsemblProtists" id="EKX48175">
    <property type="protein sequence ID" value="EKX48175"/>
    <property type="gene ID" value="GUITHDRAFT_106250"/>
</dbReference>
<protein>
    <submittedName>
        <fullName evidence="2 3">Uncharacterized protein</fullName>
    </submittedName>
</protein>
<accession>L1JJA8</accession>
<evidence type="ECO:0000313" key="4">
    <source>
        <dbReference type="Proteomes" id="UP000011087"/>
    </source>
</evidence>
<dbReference type="AlphaFoldDB" id="L1JJA8"/>
<gene>
    <name evidence="2" type="ORF">GUITHDRAFT_106250</name>
</gene>
<evidence type="ECO:0000313" key="3">
    <source>
        <dbReference type="EnsemblProtists" id="EKX48175"/>
    </source>
</evidence>
<name>L1JJA8_GUITC</name>
<reference evidence="4" key="2">
    <citation type="submission" date="2012-11" db="EMBL/GenBank/DDBJ databases">
        <authorList>
            <person name="Kuo A."/>
            <person name="Curtis B.A."/>
            <person name="Tanifuji G."/>
            <person name="Burki F."/>
            <person name="Gruber A."/>
            <person name="Irimia M."/>
            <person name="Maruyama S."/>
            <person name="Arias M.C."/>
            <person name="Ball S.G."/>
            <person name="Gile G.H."/>
            <person name="Hirakawa Y."/>
            <person name="Hopkins J.F."/>
            <person name="Rensing S.A."/>
            <person name="Schmutz J."/>
            <person name="Symeonidi A."/>
            <person name="Elias M."/>
            <person name="Eveleigh R.J."/>
            <person name="Herman E.K."/>
            <person name="Klute M.J."/>
            <person name="Nakayama T."/>
            <person name="Obornik M."/>
            <person name="Reyes-Prieto A."/>
            <person name="Armbrust E.V."/>
            <person name="Aves S.J."/>
            <person name="Beiko R.G."/>
            <person name="Coutinho P."/>
            <person name="Dacks J.B."/>
            <person name="Durnford D.G."/>
            <person name="Fast N.M."/>
            <person name="Green B.R."/>
            <person name="Grisdale C."/>
            <person name="Hempe F."/>
            <person name="Henrissat B."/>
            <person name="Hoppner M.P."/>
            <person name="Ishida K.-I."/>
            <person name="Kim E."/>
            <person name="Koreny L."/>
            <person name="Kroth P.G."/>
            <person name="Liu Y."/>
            <person name="Malik S.-B."/>
            <person name="Maier U.G."/>
            <person name="McRose D."/>
            <person name="Mock T."/>
            <person name="Neilson J.A."/>
            <person name="Onodera N.T."/>
            <person name="Poole A.M."/>
            <person name="Pritham E.J."/>
            <person name="Richards T.A."/>
            <person name="Rocap G."/>
            <person name="Roy S.W."/>
            <person name="Sarai C."/>
            <person name="Schaack S."/>
            <person name="Shirato S."/>
            <person name="Slamovits C.H."/>
            <person name="Spencer D.F."/>
            <person name="Suzuki S."/>
            <person name="Worden A.Z."/>
            <person name="Zauner S."/>
            <person name="Barry K."/>
            <person name="Bell C."/>
            <person name="Bharti A.K."/>
            <person name="Crow J.A."/>
            <person name="Grimwood J."/>
            <person name="Kramer R."/>
            <person name="Lindquist E."/>
            <person name="Lucas S."/>
            <person name="Salamov A."/>
            <person name="McFadden G.I."/>
            <person name="Lane C.E."/>
            <person name="Keeling P.J."/>
            <person name="Gray M.W."/>
            <person name="Grigoriev I.V."/>
            <person name="Archibald J.M."/>
        </authorList>
    </citation>
    <scope>NUCLEOTIDE SEQUENCE</scope>
    <source>
        <strain evidence="4">CCMP2712</strain>
    </source>
</reference>
<dbReference type="GeneID" id="17304620"/>
<feature type="transmembrane region" description="Helical" evidence="1">
    <location>
        <begin position="314"/>
        <end position="335"/>
    </location>
</feature>
<organism evidence="2">
    <name type="scientific">Guillardia theta (strain CCMP2712)</name>
    <name type="common">Cryptophyte</name>
    <dbReference type="NCBI Taxonomy" id="905079"/>
    <lineage>
        <taxon>Eukaryota</taxon>
        <taxon>Cryptophyceae</taxon>
        <taxon>Pyrenomonadales</taxon>
        <taxon>Geminigeraceae</taxon>
        <taxon>Guillardia</taxon>
    </lineage>
</organism>
<dbReference type="EMBL" id="JH992987">
    <property type="protein sequence ID" value="EKX48175.1"/>
    <property type="molecule type" value="Genomic_DNA"/>
</dbReference>
<feature type="transmembrane region" description="Helical" evidence="1">
    <location>
        <begin position="347"/>
        <end position="368"/>
    </location>
</feature>
<sequence>MASSIYIRRRRSSVLRNGFYQNSVELEKQLNDSVNKQLYEVKDAVINASYPSLFYSSQPIVTSLTRASVQAFFLVIAFLAWKETVQDYLHSTSHGIENSRRLRFTVIELEGEACAAVTNVNGVLLLLEGRPVMDGCVNHQQENSLIIECRESRRWNSWMLNHTRGTKFPVRFYLEDHDATEMRWKVVGSSSYMTYASRHIYFHGRFSPRSTEVGLHEFSNKPSCLQYLHMLHPLITGISMTTVAFCGMLGRELWGKKIMKFFGMSRFAVTCLLLGVELSLPPPNGDKSITYHAMLLANGVFTVCFLAKVKREELLASLVNTGVMLTLTAIVLAGYHHRGFLSPAISLGLYGIVILVFPVYVICYRVAISFQAHSLVLKDKQAYDEVWEAVAANSKEQILQLLESVDAVQETIEGDYLQYSKRDFQTSKKLEVNLDDLYDAAREVLPLLRSKVVQVASGSGGMLPVQIVDGGIHYMKIHHQSSLELFWVKWASLKSRRRSVEKIVRTYSGDVYKLTDVARQSIIFHDVEALVTCLRLLQQDPDIQIVRVKNRLDPDHASWQTAGYRDLMLKLRFVSKPWHTCELQCILWSFHQLKSCYGHQRYVEFRNILGT</sequence>
<proteinExistence type="predicted"/>